<evidence type="ECO:0000259" key="1">
    <source>
        <dbReference type="Pfam" id="PF06439"/>
    </source>
</evidence>
<sequence length="220" mass="24798">MEIIKNTMEKLSIFVSCIFLLAMYSCGPQNDHTSTDWQPLFNHQNLDGWHASPGGTWQVEDGCIVGKSSADEPLHGILLHDGIYDDFKLKVVYKAIEGNSGVYFRVEEVDDPVHVYGLQAEIDPEKDAGGLYETGGRNWVVQPTPEDVKKWYKPDEWNEMVIVCKGRDLAVFLNGYKTAELHDDPGRTSGLIGLQLHGNMDMDVRFKDILIMENPDDLNP</sequence>
<accession>A0ABQ1M6T3</accession>
<reference evidence="3" key="1">
    <citation type="journal article" date="2019" name="Int. J. Syst. Evol. Microbiol.">
        <title>The Global Catalogue of Microorganisms (GCM) 10K type strain sequencing project: providing services to taxonomists for standard genome sequencing and annotation.</title>
        <authorList>
            <consortium name="The Broad Institute Genomics Platform"/>
            <consortium name="The Broad Institute Genome Sequencing Center for Infectious Disease"/>
            <person name="Wu L."/>
            <person name="Ma J."/>
        </authorList>
    </citation>
    <scope>NUCLEOTIDE SEQUENCE [LARGE SCALE GENOMIC DNA]</scope>
    <source>
        <strain evidence="3">CGMCC 1.15342</strain>
    </source>
</reference>
<keyword evidence="3" id="KW-1185">Reference proteome</keyword>
<organism evidence="2 3">
    <name type="scientific">Parapedobacter defluvii</name>
    <dbReference type="NCBI Taxonomy" id="2045106"/>
    <lineage>
        <taxon>Bacteria</taxon>
        <taxon>Pseudomonadati</taxon>
        <taxon>Bacteroidota</taxon>
        <taxon>Sphingobacteriia</taxon>
        <taxon>Sphingobacteriales</taxon>
        <taxon>Sphingobacteriaceae</taxon>
        <taxon>Parapedobacter</taxon>
    </lineage>
</organism>
<dbReference type="Pfam" id="PF06439">
    <property type="entry name" value="3keto-disac_hyd"/>
    <property type="match status" value="1"/>
</dbReference>
<dbReference type="Gene3D" id="2.60.120.560">
    <property type="entry name" value="Exo-inulinase, domain 1"/>
    <property type="match status" value="1"/>
</dbReference>
<dbReference type="InterPro" id="IPR010496">
    <property type="entry name" value="AL/BT2_dom"/>
</dbReference>
<dbReference type="EMBL" id="BMIK01000009">
    <property type="protein sequence ID" value="GGC34292.1"/>
    <property type="molecule type" value="Genomic_DNA"/>
</dbReference>
<dbReference type="PROSITE" id="PS51257">
    <property type="entry name" value="PROKAR_LIPOPROTEIN"/>
    <property type="match status" value="1"/>
</dbReference>
<gene>
    <name evidence="2" type="ORF">GCM10011386_27960</name>
</gene>
<feature type="domain" description="3-keto-alpha-glucoside-1,2-lyase/3-keto-2-hydroxy-glucal hydratase" evidence="1">
    <location>
        <begin position="36"/>
        <end position="211"/>
    </location>
</feature>
<name>A0ABQ1M6T3_9SPHI</name>
<evidence type="ECO:0000313" key="3">
    <source>
        <dbReference type="Proteomes" id="UP000597338"/>
    </source>
</evidence>
<evidence type="ECO:0000313" key="2">
    <source>
        <dbReference type="EMBL" id="GGC34292.1"/>
    </source>
</evidence>
<protein>
    <recommendedName>
        <fullName evidence="1">3-keto-alpha-glucoside-1,2-lyase/3-keto-2-hydroxy-glucal hydratase domain-containing protein</fullName>
    </recommendedName>
</protein>
<dbReference type="Proteomes" id="UP000597338">
    <property type="component" value="Unassembled WGS sequence"/>
</dbReference>
<proteinExistence type="predicted"/>
<comment type="caution">
    <text evidence="2">The sequence shown here is derived from an EMBL/GenBank/DDBJ whole genome shotgun (WGS) entry which is preliminary data.</text>
</comment>